<feature type="transmembrane region" description="Helical" evidence="1">
    <location>
        <begin position="7"/>
        <end position="28"/>
    </location>
</feature>
<reference evidence="2" key="2">
    <citation type="submission" date="2020-07" db="EMBL/GenBank/DDBJ databases">
        <authorList>
            <person name="Vera ALvarez R."/>
            <person name="Arias-Moreno D.M."/>
            <person name="Jimenez-Jacinto V."/>
            <person name="Jimenez-Bremont J.F."/>
            <person name="Swaminathan K."/>
            <person name="Moose S.P."/>
            <person name="Guerrero-Gonzalez M.L."/>
            <person name="Marino-Ramirez L."/>
            <person name="Landsman D."/>
            <person name="Rodriguez-Kessler M."/>
            <person name="Delgado-Sanchez P."/>
        </authorList>
    </citation>
    <scope>NUCLEOTIDE SEQUENCE</scope>
    <source>
        <tissue evidence="2">Cladode</tissue>
    </source>
</reference>
<keyword evidence="1" id="KW-1133">Transmembrane helix</keyword>
<protein>
    <submittedName>
        <fullName evidence="2">Uncharacterized protein</fullName>
    </submittedName>
</protein>
<feature type="transmembrane region" description="Helical" evidence="1">
    <location>
        <begin position="111"/>
        <end position="132"/>
    </location>
</feature>
<organism evidence="2">
    <name type="scientific">Opuntia streptacantha</name>
    <name type="common">Prickly pear cactus</name>
    <name type="synonym">Opuntia cardona</name>
    <dbReference type="NCBI Taxonomy" id="393608"/>
    <lineage>
        <taxon>Eukaryota</taxon>
        <taxon>Viridiplantae</taxon>
        <taxon>Streptophyta</taxon>
        <taxon>Embryophyta</taxon>
        <taxon>Tracheophyta</taxon>
        <taxon>Spermatophyta</taxon>
        <taxon>Magnoliopsida</taxon>
        <taxon>eudicotyledons</taxon>
        <taxon>Gunneridae</taxon>
        <taxon>Pentapetalae</taxon>
        <taxon>Caryophyllales</taxon>
        <taxon>Cactineae</taxon>
        <taxon>Cactaceae</taxon>
        <taxon>Opuntioideae</taxon>
        <taxon>Opuntia</taxon>
    </lineage>
</organism>
<evidence type="ECO:0000256" key="1">
    <source>
        <dbReference type="SAM" id="Phobius"/>
    </source>
</evidence>
<name>A0A7C9CNK5_OPUST</name>
<dbReference type="EMBL" id="GISG01039770">
    <property type="protein sequence ID" value="MBA4622661.1"/>
    <property type="molecule type" value="Transcribed_RNA"/>
</dbReference>
<proteinExistence type="predicted"/>
<reference evidence="2" key="1">
    <citation type="journal article" date="2013" name="J. Plant Res.">
        <title>Effect of fungi and light on seed germination of three Opuntia species from semiarid lands of central Mexico.</title>
        <authorList>
            <person name="Delgado-Sanchez P."/>
            <person name="Jimenez-Bremont J.F."/>
            <person name="Guerrero-Gonzalez Mde L."/>
            <person name="Flores J."/>
        </authorList>
    </citation>
    <scope>NUCLEOTIDE SEQUENCE</scope>
    <source>
        <tissue evidence="2">Cladode</tissue>
    </source>
</reference>
<evidence type="ECO:0000313" key="2">
    <source>
        <dbReference type="EMBL" id="MBA4622661.1"/>
    </source>
</evidence>
<keyword evidence="1" id="KW-0812">Transmembrane</keyword>
<keyword evidence="1" id="KW-0472">Membrane</keyword>
<dbReference type="AlphaFoldDB" id="A0A7C9CNK5"/>
<sequence>MMLLSKLLWIVLLPGLKIYLMLSLYLAIGNFTWLRVQLEFLKIFNIVTFMIVIGKPCQFHQTGRCMDMIGLSIQTLNTHSHLILHVFLQRIPQGATGHIFIFLMNGMAEGYYYTLKLLILPTMYGLMGYLLATVRTADYPLSLKSLNIVIHVVLKRIMF</sequence>
<accession>A0A7C9CNK5</accession>